<keyword evidence="1" id="KW-0472">Membrane</keyword>
<dbReference type="AlphaFoldDB" id="A0ABD3VUQ6"/>
<dbReference type="InterPro" id="IPR052654">
    <property type="entry name" value="CS_Sulfotransferase"/>
</dbReference>
<evidence type="ECO:0000313" key="4">
    <source>
        <dbReference type="Proteomes" id="UP001634394"/>
    </source>
</evidence>
<sequence length="461" mass="55145">MMSHGPCKLSDWKYYPLDSRHLNKFKVRKLYSILCLLTVILALISLLYLKVDSLGHHWLQLNISWVQSGQNQHNSMPARTFLWNDTRLDILHMKKFHFDSRFKNPCWFEPLISPDPYQRNIFSSYSSAVKRSLEQMTLLWRKRLSYNVSSSYRLRCLPYFYIIGQPKSGSTDLFWRISRHPDVVTPPIKELHWWSRGRQGRQVGYSDLIPLENYIDMFDKVAFLIESRGSSQGSSSLPNPVITGEASVSLFWDNPDWYNYPENQHFLEPQYTNPDYIHHLLPDVKLILIVRNPTDRMYSDYLYFTETNKSAMNFHKAVVKATNLYNNCTRMRSVRECIYDEHLAMKSDSRLRLGLYSVYLDDWLRVFERNQILILRLEDYAVNKEDTMKNIFKFLKLRDLSSEKMKYILEKPIENQRSIYNQQYGNMLPETRKLLDDYFSPFNKHFAELVNDQRFLWKDYR</sequence>
<dbReference type="InterPro" id="IPR027417">
    <property type="entry name" value="P-loop_NTPase"/>
</dbReference>
<accession>A0ABD3VUQ6</accession>
<feature type="transmembrane region" description="Helical" evidence="1">
    <location>
        <begin position="30"/>
        <end position="49"/>
    </location>
</feature>
<feature type="domain" description="Sulfotransferase" evidence="2">
    <location>
        <begin position="280"/>
        <end position="422"/>
    </location>
</feature>
<reference evidence="3 4" key="1">
    <citation type="submission" date="2024-11" db="EMBL/GenBank/DDBJ databases">
        <title>Chromosome-level genome assembly of the freshwater bivalve Anodonta woodiana.</title>
        <authorList>
            <person name="Chen X."/>
        </authorList>
    </citation>
    <scope>NUCLEOTIDE SEQUENCE [LARGE SCALE GENOMIC DNA]</scope>
    <source>
        <strain evidence="3">MN2024</strain>
        <tissue evidence="3">Gills</tissue>
    </source>
</reference>
<dbReference type="SUPFAM" id="SSF52540">
    <property type="entry name" value="P-loop containing nucleoside triphosphate hydrolases"/>
    <property type="match status" value="1"/>
</dbReference>
<dbReference type="Proteomes" id="UP001634394">
    <property type="component" value="Unassembled WGS sequence"/>
</dbReference>
<dbReference type="EMBL" id="JBJQND010000010">
    <property type="protein sequence ID" value="KAL3864866.1"/>
    <property type="molecule type" value="Genomic_DNA"/>
</dbReference>
<dbReference type="PANTHER" id="PTHR15723">
    <property type="entry name" value="CARBOHYDRATE SULFOTRANSFERASE 15"/>
    <property type="match status" value="1"/>
</dbReference>
<keyword evidence="1" id="KW-1133">Transmembrane helix</keyword>
<dbReference type="Gene3D" id="3.40.50.300">
    <property type="entry name" value="P-loop containing nucleotide triphosphate hydrolases"/>
    <property type="match status" value="1"/>
</dbReference>
<dbReference type="InterPro" id="IPR000863">
    <property type="entry name" value="Sulfotransferase_dom"/>
</dbReference>
<keyword evidence="4" id="KW-1185">Reference proteome</keyword>
<evidence type="ECO:0000259" key="2">
    <source>
        <dbReference type="Pfam" id="PF00685"/>
    </source>
</evidence>
<comment type="caution">
    <text evidence="3">The sequence shown here is derived from an EMBL/GenBank/DDBJ whole genome shotgun (WGS) entry which is preliminary data.</text>
</comment>
<gene>
    <name evidence="3" type="ORF">ACJMK2_006516</name>
</gene>
<keyword evidence="1" id="KW-0812">Transmembrane</keyword>
<dbReference type="Pfam" id="PF00685">
    <property type="entry name" value="Sulfotransfer_1"/>
    <property type="match status" value="1"/>
</dbReference>
<evidence type="ECO:0000256" key="1">
    <source>
        <dbReference type="SAM" id="Phobius"/>
    </source>
</evidence>
<organism evidence="3 4">
    <name type="scientific">Sinanodonta woodiana</name>
    <name type="common">Chinese pond mussel</name>
    <name type="synonym">Anodonta woodiana</name>
    <dbReference type="NCBI Taxonomy" id="1069815"/>
    <lineage>
        <taxon>Eukaryota</taxon>
        <taxon>Metazoa</taxon>
        <taxon>Spiralia</taxon>
        <taxon>Lophotrochozoa</taxon>
        <taxon>Mollusca</taxon>
        <taxon>Bivalvia</taxon>
        <taxon>Autobranchia</taxon>
        <taxon>Heteroconchia</taxon>
        <taxon>Palaeoheterodonta</taxon>
        <taxon>Unionida</taxon>
        <taxon>Unionoidea</taxon>
        <taxon>Unionidae</taxon>
        <taxon>Unioninae</taxon>
        <taxon>Sinanodonta</taxon>
    </lineage>
</organism>
<name>A0ABD3VUQ6_SINWO</name>
<protein>
    <recommendedName>
        <fullName evidence="2">Sulfotransferase domain-containing protein</fullName>
    </recommendedName>
</protein>
<evidence type="ECO:0000313" key="3">
    <source>
        <dbReference type="EMBL" id="KAL3864866.1"/>
    </source>
</evidence>
<dbReference type="PANTHER" id="PTHR15723:SF0">
    <property type="entry name" value="CARBOHYDRATE SULFOTRANSFERASE 15"/>
    <property type="match status" value="1"/>
</dbReference>
<proteinExistence type="predicted"/>